<accession>A0ABS0J7Y9</accession>
<dbReference type="EMBL" id="VRYY01000389">
    <property type="protein sequence ID" value="MBG3877843.1"/>
    <property type="molecule type" value="Genomic_DNA"/>
</dbReference>
<comment type="caution">
    <text evidence="1">The sequence shown here is derived from an EMBL/GenBank/DDBJ whole genome shotgun (WGS) entry which is preliminary data.</text>
</comment>
<dbReference type="Proteomes" id="UP001194469">
    <property type="component" value="Unassembled WGS sequence"/>
</dbReference>
<evidence type="ECO:0000313" key="2">
    <source>
        <dbReference type="Proteomes" id="UP001194469"/>
    </source>
</evidence>
<dbReference type="RefSeq" id="WP_196609903.1">
    <property type="nucleotide sequence ID" value="NZ_VRYY01000389.1"/>
</dbReference>
<protein>
    <submittedName>
        <fullName evidence="1">Uncharacterized protein</fullName>
    </submittedName>
</protein>
<gene>
    <name evidence="1" type="ORF">FVW20_12680</name>
</gene>
<reference evidence="1 2" key="1">
    <citation type="submission" date="2019-08" db="EMBL/GenBank/DDBJ databases">
        <authorList>
            <person name="Luo N."/>
        </authorList>
    </citation>
    <scope>NUCLEOTIDE SEQUENCE [LARGE SCALE GENOMIC DNA]</scope>
    <source>
        <strain evidence="1 2">NCIMB 9442</strain>
    </source>
</reference>
<organism evidence="1 2">
    <name type="scientific">Nitratidesulfovibrio oxamicus</name>
    <dbReference type="NCBI Taxonomy" id="32016"/>
    <lineage>
        <taxon>Bacteria</taxon>
        <taxon>Pseudomonadati</taxon>
        <taxon>Thermodesulfobacteriota</taxon>
        <taxon>Desulfovibrionia</taxon>
        <taxon>Desulfovibrionales</taxon>
        <taxon>Desulfovibrionaceae</taxon>
        <taxon>Nitratidesulfovibrio</taxon>
    </lineage>
</organism>
<name>A0ABS0J7Y9_9BACT</name>
<evidence type="ECO:0000313" key="1">
    <source>
        <dbReference type="EMBL" id="MBG3877843.1"/>
    </source>
</evidence>
<sequence>MHSHDPFQPPKSDACGCGHDHAHDHDCQCASGAHRPSCFDAALEVASECEDCRVVHAWLHLHGKWVLHAWGETDEAVYDLTETRNPQPRADYYARNGVTEERLRRYGRVEFFTIMADTGSFGPFDAAFFFAPESDTDPLAR</sequence>
<proteinExistence type="predicted"/>
<keyword evidence="2" id="KW-1185">Reference proteome</keyword>